<dbReference type="InterPro" id="IPR036259">
    <property type="entry name" value="MFS_trans_sf"/>
</dbReference>
<dbReference type="GO" id="GO:0006814">
    <property type="term" value="P:sodium ion transport"/>
    <property type="evidence" value="ECO:0007669"/>
    <property type="project" value="InterPro"/>
</dbReference>
<dbReference type="Proteomes" id="UP000630718">
    <property type="component" value="Unassembled WGS sequence"/>
</dbReference>
<keyword evidence="4 8" id="KW-0812">Transmembrane</keyword>
<dbReference type="Pfam" id="PF13347">
    <property type="entry name" value="MFS_2"/>
    <property type="match status" value="1"/>
</dbReference>
<evidence type="ECO:0000313" key="10">
    <source>
        <dbReference type="EMBL" id="GHE93836.1"/>
    </source>
</evidence>
<dbReference type="PANTHER" id="PTHR11328">
    <property type="entry name" value="MAJOR FACILITATOR SUPERFAMILY DOMAIN-CONTAINING PROTEIN"/>
    <property type="match status" value="1"/>
</dbReference>
<proteinExistence type="predicted"/>
<evidence type="ECO:0000256" key="6">
    <source>
        <dbReference type="ARBA" id="ARBA00023136"/>
    </source>
</evidence>
<dbReference type="PANTHER" id="PTHR11328:SF24">
    <property type="entry name" value="MAJOR FACILITATOR SUPERFAMILY (MFS) PROFILE DOMAIN-CONTAINING PROTEIN"/>
    <property type="match status" value="1"/>
</dbReference>
<dbReference type="Gene3D" id="1.20.1250.20">
    <property type="entry name" value="MFS general substrate transporter like domains"/>
    <property type="match status" value="2"/>
</dbReference>
<feature type="domain" description="Major facilitator superfamily (MFS) profile" evidence="9">
    <location>
        <begin position="245"/>
        <end position="449"/>
    </location>
</feature>
<dbReference type="InterPro" id="IPR039672">
    <property type="entry name" value="MFS_2"/>
</dbReference>
<feature type="transmembrane region" description="Helical" evidence="8">
    <location>
        <begin position="164"/>
        <end position="185"/>
    </location>
</feature>
<evidence type="ECO:0000313" key="11">
    <source>
        <dbReference type="Proteomes" id="UP000630718"/>
    </source>
</evidence>
<evidence type="ECO:0000256" key="7">
    <source>
        <dbReference type="SAM" id="MobiDB-lite"/>
    </source>
</evidence>
<feature type="transmembrane region" description="Helical" evidence="8">
    <location>
        <begin position="197"/>
        <end position="219"/>
    </location>
</feature>
<reference evidence="10" key="2">
    <citation type="submission" date="2020-09" db="EMBL/GenBank/DDBJ databases">
        <authorList>
            <person name="Sun Q."/>
            <person name="Ohkuma M."/>
        </authorList>
    </citation>
    <scope>NUCLEOTIDE SEQUENCE</scope>
    <source>
        <strain evidence="10">JCM 4477</strain>
    </source>
</reference>
<evidence type="ECO:0000256" key="3">
    <source>
        <dbReference type="ARBA" id="ARBA00022475"/>
    </source>
</evidence>
<reference evidence="10" key="1">
    <citation type="journal article" date="2014" name="Int. J. Syst. Evol. Microbiol.">
        <title>Complete genome sequence of Corynebacterium casei LMG S-19264T (=DSM 44701T), isolated from a smear-ripened cheese.</title>
        <authorList>
            <consortium name="US DOE Joint Genome Institute (JGI-PGF)"/>
            <person name="Walter F."/>
            <person name="Albersmeier A."/>
            <person name="Kalinowski J."/>
            <person name="Ruckert C."/>
        </authorList>
    </citation>
    <scope>NUCLEOTIDE SEQUENCE</scope>
    <source>
        <strain evidence="10">JCM 4477</strain>
    </source>
</reference>
<evidence type="ECO:0000256" key="8">
    <source>
        <dbReference type="SAM" id="Phobius"/>
    </source>
</evidence>
<keyword evidence="6 8" id="KW-0472">Membrane</keyword>
<dbReference type="InterPro" id="IPR018043">
    <property type="entry name" value="Na/Gal_symport_CS"/>
</dbReference>
<dbReference type="CDD" id="cd17332">
    <property type="entry name" value="MFS_MelB_like"/>
    <property type="match status" value="1"/>
</dbReference>
<dbReference type="AlphaFoldDB" id="A0A919A9W3"/>
<feature type="transmembrane region" description="Helical" evidence="8">
    <location>
        <begin position="246"/>
        <end position="271"/>
    </location>
</feature>
<dbReference type="PROSITE" id="PS00872">
    <property type="entry name" value="NA_GALACTOSIDE_SYMP"/>
    <property type="match status" value="1"/>
</dbReference>
<protein>
    <submittedName>
        <fullName evidence="10">Sugar transporter</fullName>
    </submittedName>
</protein>
<keyword evidence="10" id="KW-0762">Sugar transport</keyword>
<feature type="region of interest" description="Disordered" evidence="7">
    <location>
        <begin position="1"/>
        <end position="20"/>
    </location>
</feature>
<name>A0A919A9W3_9ACTN</name>
<organism evidence="10 11">
    <name type="scientific">Streptomyces fumanus</name>
    <dbReference type="NCBI Taxonomy" id="67302"/>
    <lineage>
        <taxon>Bacteria</taxon>
        <taxon>Bacillati</taxon>
        <taxon>Actinomycetota</taxon>
        <taxon>Actinomycetes</taxon>
        <taxon>Kitasatosporales</taxon>
        <taxon>Streptomycetaceae</taxon>
        <taxon>Streptomyces</taxon>
    </lineage>
</organism>
<evidence type="ECO:0000259" key="9">
    <source>
        <dbReference type="PROSITE" id="PS50850"/>
    </source>
</evidence>
<sequence length="449" mass="47170">MSAVPSPATGVATPSSAGPRPLSRAAQFGYGLGDLASNLTWTTLTAFLLFFYTDVAALSAATAGTILLLGRIADAVIDPVVGLAVDRTRSRFGRARPYLIFAAPVLGVVFALAFTSPGGGTTAVVWAAATFVAVGISHSLVNVPYGAMLPMLTDDADTRLKMSGYRFIGASLGLIAVSLAVMPLVQALGGDDRGRGFTGMAVVLGAVGTLLYWIVALLCRERPAPPVPREAATWRALAALPRNRHWLGVSTASLLAFVRLGIITAGAVYYARDVLHDAWATSYILLTFSLSALVGSVLTPWFLRRTGKRRGINYGLAATAALYVPLFFLDGRPAVFLTVFLVANLLGGFGFVAAPALVSDTVDHHETLTGRRDEGLLYAGYSFATKVGTALGGAFFAWALAWGGYRADHVSAEAGRAIEWAFVGLPVALCLAQAACMALYGLENREHPA</sequence>
<dbReference type="GO" id="GO:0015293">
    <property type="term" value="F:symporter activity"/>
    <property type="evidence" value="ECO:0007669"/>
    <property type="project" value="InterPro"/>
</dbReference>
<feature type="transmembrane region" description="Helical" evidence="8">
    <location>
        <begin position="283"/>
        <end position="303"/>
    </location>
</feature>
<dbReference type="InterPro" id="IPR001927">
    <property type="entry name" value="Na/Gal_symport"/>
</dbReference>
<keyword evidence="11" id="KW-1185">Reference proteome</keyword>
<feature type="transmembrane region" description="Helical" evidence="8">
    <location>
        <begin position="312"/>
        <end position="329"/>
    </location>
</feature>
<comment type="subcellular location">
    <subcellularLocation>
        <location evidence="1">Cell membrane</location>
        <topology evidence="1">Multi-pass membrane protein</topology>
    </subcellularLocation>
</comment>
<feature type="transmembrane region" description="Helical" evidence="8">
    <location>
        <begin position="98"/>
        <end position="117"/>
    </location>
</feature>
<dbReference type="GO" id="GO:0005886">
    <property type="term" value="C:plasma membrane"/>
    <property type="evidence" value="ECO:0007669"/>
    <property type="project" value="UniProtKB-SubCell"/>
</dbReference>
<keyword evidence="2" id="KW-0813">Transport</keyword>
<dbReference type="GO" id="GO:0008643">
    <property type="term" value="P:carbohydrate transport"/>
    <property type="evidence" value="ECO:0007669"/>
    <property type="project" value="InterPro"/>
</dbReference>
<feature type="transmembrane region" description="Helical" evidence="8">
    <location>
        <begin position="44"/>
        <end position="69"/>
    </location>
</feature>
<feature type="transmembrane region" description="Helical" evidence="8">
    <location>
        <begin position="123"/>
        <end position="143"/>
    </location>
</feature>
<keyword evidence="5 8" id="KW-1133">Transmembrane helix</keyword>
<evidence type="ECO:0000256" key="4">
    <source>
        <dbReference type="ARBA" id="ARBA00022692"/>
    </source>
</evidence>
<dbReference type="SUPFAM" id="SSF103473">
    <property type="entry name" value="MFS general substrate transporter"/>
    <property type="match status" value="1"/>
</dbReference>
<evidence type="ECO:0000256" key="2">
    <source>
        <dbReference type="ARBA" id="ARBA00022448"/>
    </source>
</evidence>
<dbReference type="EMBL" id="BNBI01000003">
    <property type="protein sequence ID" value="GHE93836.1"/>
    <property type="molecule type" value="Genomic_DNA"/>
</dbReference>
<gene>
    <name evidence="10" type="ORF">GCM10018772_17050</name>
</gene>
<dbReference type="InterPro" id="IPR020846">
    <property type="entry name" value="MFS_dom"/>
</dbReference>
<feature type="transmembrane region" description="Helical" evidence="8">
    <location>
        <begin position="378"/>
        <end position="400"/>
    </location>
</feature>
<dbReference type="NCBIfam" id="TIGR00792">
    <property type="entry name" value="gph"/>
    <property type="match status" value="1"/>
</dbReference>
<evidence type="ECO:0000256" key="1">
    <source>
        <dbReference type="ARBA" id="ARBA00004651"/>
    </source>
</evidence>
<keyword evidence="3" id="KW-1003">Cell membrane</keyword>
<dbReference type="PROSITE" id="PS50850">
    <property type="entry name" value="MFS"/>
    <property type="match status" value="1"/>
</dbReference>
<comment type="caution">
    <text evidence="10">The sequence shown here is derived from an EMBL/GenBank/DDBJ whole genome shotgun (WGS) entry which is preliminary data.</text>
</comment>
<feature type="transmembrane region" description="Helical" evidence="8">
    <location>
        <begin position="335"/>
        <end position="358"/>
    </location>
</feature>
<evidence type="ECO:0000256" key="5">
    <source>
        <dbReference type="ARBA" id="ARBA00022989"/>
    </source>
</evidence>
<accession>A0A919A9W3</accession>
<feature type="transmembrane region" description="Helical" evidence="8">
    <location>
        <begin position="420"/>
        <end position="442"/>
    </location>
</feature>